<name>A0A835Q182_VANPL</name>
<gene>
    <name evidence="7" type="ORF">HPP92_020415</name>
</gene>
<evidence type="ECO:0000313" key="8">
    <source>
        <dbReference type="Proteomes" id="UP000636800"/>
    </source>
</evidence>
<dbReference type="Proteomes" id="UP000636800">
    <property type="component" value="Chromosome 10"/>
</dbReference>
<dbReference type="InterPro" id="IPR006671">
    <property type="entry name" value="Cyclin_N"/>
</dbReference>
<organism evidence="7 8">
    <name type="scientific">Vanilla planifolia</name>
    <name type="common">Vanilla</name>
    <dbReference type="NCBI Taxonomy" id="51239"/>
    <lineage>
        <taxon>Eukaryota</taxon>
        <taxon>Viridiplantae</taxon>
        <taxon>Streptophyta</taxon>
        <taxon>Embryophyta</taxon>
        <taxon>Tracheophyta</taxon>
        <taxon>Spermatophyta</taxon>
        <taxon>Magnoliopsida</taxon>
        <taxon>Liliopsida</taxon>
        <taxon>Asparagales</taxon>
        <taxon>Orchidaceae</taxon>
        <taxon>Vanilloideae</taxon>
        <taxon>Vanilleae</taxon>
        <taxon>Vanilla</taxon>
    </lineage>
</organism>
<dbReference type="InterPro" id="IPR048258">
    <property type="entry name" value="Cyclins_cyclin-box"/>
</dbReference>
<dbReference type="Pfam" id="PF00134">
    <property type="entry name" value="Cyclin_N"/>
    <property type="match status" value="1"/>
</dbReference>
<evidence type="ECO:0000259" key="6">
    <source>
        <dbReference type="SMART" id="SM00385"/>
    </source>
</evidence>
<dbReference type="EMBL" id="JADCNL010000010">
    <property type="protein sequence ID" value="KAG0464346.1"/>
    <property type="molecule type" value="Genomic_DNA"/>
</dbReference>
<dbReference type="InterPro" id="IPR039361">
    <property type="entry name" value="Cyclin"/>
</dbReference>
<dbReference type="PROSITE" id="PS00292">
    <property type="entry name" value="CYCLINS"/>
    <property type="match status" value="1"/>
</dbReference>
<proteinExistence type="inferred from homology"/>
<accession>A0A835Q182</accession>
<reference evidence="7 8" key="1">
    <citation type="journal article" date="2020" name="Nat. Food">
        <title>A phased Vanilla planifolia genome enables genetic improvement of flavour and production.</title>
        <authorList>
            <person name="Hasing T."/>
            <person name="Tang H."/>
            <person name="Brym M."/>
            <person name="Khazi F."/>
            <person name="Huang T."/>
            <person name="Chambers A.H."/>
        </authorList>
    </citation>
    <scope>NUCLEOTIDE SEQUENCE [LARGE SCALE GENOMIC DNA]</scope>
    <source>
        <tissue evidence="7">Leaf</tissue>
    </source>
</reference>
<feature type="region of interest" description="Disordered" evidence="5">
    <location>
        <begin position="306"/>
        <end position="325"/>
    </location>
</feature>
<evidence type="ECO:0000256" key="4">
    <source>
        <dbReference type="RuleBase" id="RU000383"/>
    </source>
</evidence>
<evidence type="ECO:0000313" key="7">
    <source>
        <dbReference type="EMBL" id="KAG0464346.1"/>
    </source>
</evidence>
<dbReference type="InterPro" id="IPR013763">
    <property type="entry name" value="Cyclin-like_dom"/>
</dbReference>
<dbReference type="OrthoDB" id="10252718at2759"/>
<keyword evidence="1" id="KW-0132">Cell division</keyword>
<evidence type="ECO:0000256" key="5">
    <source>
        <dbReference type="SAM" id="MobiDB-lite"/>
    </source>
</evidence>
<evidence type="ECO:0000256" key="2">
    <source>
        <dbReference type="ARBA" id="ARBA00023127"/>
    </source>
</evidence>
<comment type="caution">
    <text evidence="7">The sequence shown here is derived from an EMBL/GenBank/DDBJ whole genome shotgun (WGS) entry which is preliminary data.</text>
</comment>
<dbReference type="PANTHER" id="PTHR10177">
    <property type="entry name" value="CYCLINS"/>
    <property type="match status" value="1"/>
</dbReference>
<evidence type="ECO:0000256" key="1">
    <source>
        <dbReference type="ARBA" id="ARBA00022618"/>
    </source>
</evidence>
<keyword evidence="3" id="KW-0131">Cell cycle</keyword>
<dbReference type="CDD" id="cd20543">
    <property type="entry name" value="CYCLIN_AtCycD-like_rpt1"/>
    <property type="match status" value="1"/>
</dbReference>
<sequence length="325" mass="36543">MEISDCSLSRLFCSEDSSSLAAHEEGDEGEECFVLWNASSTLYKTENEYLEFLVSKETSLTTATHSISPSPDEPAVSRDSPRSVRSESVHWILKMKSWFGFSSQTAFLAVAYFDRFFLQRRIIEEKSWATKLLSIACLSLAAKMEEYSPPLLSDYIFGDYRFSCKVIQRMELLVLDALEWRLCSITPFAYLGSFAKKFNFGHSSKSLFSRAIWCIFFSLEVIHLTDYPSSALAAAAILAASDDGLTKKILQSKISTISLSEPLEIEHVFSCYNAMTHKSSKEKTKSGKVLFAVDLPANYADAEKSNDVKNTSSFSPIGDKRRRLQ</sequence>
<dbReference type="SMART" id="SM00385">
    <property type="entry name" value="CYCLIN"/>
    <property type="match status" value="1"/>
</dbReference>
<feature type="domain" description="Cyclin-like" evidence="6">
    <location>
        <begin position="90"/>
        <end position="176"/>
    </location>
</feature>
<protein>
    <recommendedName>
        <fullName evidence="6">Cyclin-like domain-containing protein</fullName>
    </recommendedName>
</protein>
<dbReference type="AlphaFoldDB" id="A0A835Q182"/>
<keyword evidence="2 4" id="KW-0195">Cyclin</keyword>
<evidence type="ECO:0000256" key="3">
    <source>
        <dbReference type="ARBA" id="ARBA00023306"/>
    </source>
</evidence>
<comment type="similarity">
    <text evidence="4">Belongs to the cyclin family.</text>
</comment>
<dbReference type="Gene3D" id="1.10.472.10">
    <property type="entry name" value="Cyclin-like"/>
    <property type="match status" value="2"/>
</dbReference>
<dbReference type="InterPro" id="IPR036915">
    <property type="entry name" value="Cyclin-like_sf"/>
</dbReference>
<keyword evidence="8" id="KW-1185">Reference proteome</keyword>
<dbReference type="GO" id="GO:0051301">
    <property type="term" value="P:cell division"/>
    <property type="evidence" value="ECO:0007669"/>
    <property type="project" value="UniProtKB-KW"/>
</dbReference>
<dbReference type="SUPFAM" id="SSF47954">
    <property type="entry name" value="Cyclin-like"/>
    <property type="match status" value="1"/>
</dbReference>